<organism evidence="5">
    <name type="scientific">uncultured Caudovirales phage</name>
    <dbReference type="NCBI Taxonomy" id="2100421"/>
    <lineage>
        <taxon>Viruses</taxon>
        <taxon>Duplodnaviria</taxon>
        <taxon>Heunggongvirae</taxon>
        <taxon>Uroviricota</taxon>
        <taxon>Caudoviricetes</taxon>
        <taxon>Peduoviridae</taxon>
        <taxon>Maltschvirus</taxon>
        <taxon>Maltschvirus maltsch</taxon>
    </lineage>
</organism>
<evidence type="ECO:0000313" key="5">
    <source>
        <dbReference type="EMBL" id="CAB4210983.1"/>
    </source>
</evidence>
<accession>A0A6J5SB00</accession>
<reference evidence="5" key="1">
    <citation type="submission" date="2020-05" db="EMBL/GenBank/DDBJ databases">
        <authorList>
            <person name="Chiriac C."/>
            <person name="Salcher M."/>
            <person name="Ghai R."/>
            <person name="Kavagutti S V."/>
        </authorList>
    </citation>
    <scope>NUCLEOTIDE SEQUENCE</scope>
</reference>
<name>A0A6J5SB00_9CAUD</name>
<dbReference type="EMBL" id="LR797006">
    <property type="protein sequence ID" value="CAB4180816.1"/>
    <property type="molecule type" value="Genomic_DNA"/>
</dbReference>
<gene>
    <name evidence="3" type="ORF">UFOVP1074_6</name>
    <name evidence="4" type="ORF">UFOVP1310_9</name>
    <name evidence="5" type="ORF">UFOVP1424_63</name>
    <name evidence="6" type="ORF">UFOVP1521_63</name>
    <name evidence="1" type="ORF">UFOVP899_32</name>
    <name evidence="2" type="ORF">UFOVP987_31</name>
</gene>
<sequence length="356" mass="40136">MTITLNPFINVTANEVIIESFERIGLSLPELVGNPLNSAINSLNILLTDWARYNNLYSIQPFMVNLVASQKSYQLPIGTADLPEREVSVAKIKRQLGGAAFSDSGVAENAFDGNPNTACIQNSPNGWIEFQYDNDGFAIDYIGIQANVTTQYNLIIEYAINVYNYIDDIWTTVIAPGSQTYTQGQQVWFVNKVAQFAFAWRIRETGGDILNIQEIYFCTHNISRQISLLSRSQYLGIATKDLTGSVSSYLFNRDINPSITLWPVPDGKPDYPYLILNLKILNPKIINLTDVINIPNRFYEALCANLALKFAQKDKIMGIEISPDKMVNLMQLAEKSMEDIEQEDTEHAPYIFQFNL</sequence>
<dbReference type="EMBL" id="LR796935">
    <property type="protein sequence ID" value="CAB4176443.1"/>
    <property type="molecule type" value="Genomic_DNA"/>
</dbReference>
<dbReference type="EMBL" id="LR796840">
    <property type="protein sequence ID" value="CAB4169013.1"/>
    <property type="molecule type" value="Genomic_DNA"/>
</dbReference>
<proteinExistence type="predicted"/>
<evidence type="ECO:0000313" key="2">
    <source>
        <dbReference type="EMBL" id="CAB4176443.1"/>
    </source>
</evidence>
<evidence type="ECO:0000313" key="6">
    <source>
        <dbReference type="EMBL" id="CAB5227609.1"/>
    </source>
</evidence>
<evidence type="ECO:0000313" key="1">
    <source>
        <dbReference type="EMBL" id="CAB4169013.1"/>
    </source>
</evidence>
<protein>
    <submittedName>
        <fullName evidence="5">Uncharacterized protein</fullName>
    </submittedName>
</protein>
<dbReference type="EMBL" id="LR797362">
    <property type="protein sequence ID" value="CAB4210983.1"/>
    <property type="molecule type" value="Genomic_DNA"/>
</dbReference>
<evidence type="ECO:0000313" key="4">
    <source>
        <dbReference type="EMBL" id="CAB4197579.1"/>
    </source>
</evidence>
<dbReference type="EMBL" id="LR797262">
    <property type="protein sequence ID" value="CAB4197579.1"/>
    <property type="molecule type" value="Genomic_DNA"/>
</dbReference>
<dbReference type="EMBL" id="LR798374">
    <property type="protein sequence ID" value="CAB5227609.1"/>
    <property type="molecule type" value="Genomic_DNA"/>
</dbReference>
<evidence type="ECO:0000313" key="3">
    <source>
        <dbReference type="EMBL" id="CAB4180816.1"/>
    </source>
</evidence>